<dbReference type="GO" id="GO:0005794">
    <property type="term" value="C:Golgi apparatus"/>
    <property type="evidence" value="ECO:0007669"/>
    <property type="project" value="TreeGrafter"/>
</dbReference>
<keyword evidence="4" id="KW-0808">Transferase</keyword>
<keyword evidence="3" id="KW-0328">Glycosyltransferase</keyword>
<evidence type="ECO:0000256" key="4">
    <source>
        <dbReference type="ARBA" id="ARBA00022679"/>
    </source>
</evidence>
<evidence type="ECO:0000256" key="9">
    <source>
        <dbReference type="ARBA" id="ARBA00023180"/>
    </source>
</evidence>
<evidence type="ECO:0000313" key="11">
    <source>
        <dbReference type="EMBL" id="KAJ6437663.1"/>
    </source>
</evidence>
<evidence type="ECO:0000256" key="3">
    <source>
        <dbReference type="ARBA" id="ARBA00022676"/>
    </source>
</evidence>
<comment type="similarity">
    <text evidence="2">Belongs to the MNN1/MNT family.</text>
</comment>
<keyword evidence="6" id="KW-0735">Signal-anchor</keyword>
<evidence type="ECO:0000256" key="6">
    <source>
        <dbReference type="ARBA" id="ARBA00022968"/>
    </source>
</evidence>
<reference evidence="11" key="1">
    <citation type="submission" date="2023-01" db="EMBL/GenBank/DDBJ databases">
        <title>The growth and conidiation of Purpureocillium lavendulum are regulated by nitrogen source and histone H3K14 acetylation.</title>
        <authorList>
            <person name="Tang P."/>
            <person name="Han J."/>
            <person name="Zhang C."/>
            <person name="Tang P."/>
            <person name="Qi F."/>
            <person name="Zhang K."/>
            <person name="Liang L."/>
        </authorList>
    </citation>
    <scope>NUCLEOTIDE SEQUENCE</scope>
    <source>
        <strain evidence="11">YMF1.00683</strain>
    </source>
</reference>
<dbReference type="Pfam" id="PF11051">
    <property type="entry name" value="Mannosyl_trans3"/>
    <property type="match status" value="1"/>
</dbReference>
<evidence type="ECO:0000256" key="10">
    <source>
        <dbReference type="SAM" id="MobiDB-lite"/>
    </source>
</evidence>
<gene>
    <name evidence="11" type="primary">MNT2</name>
    <name evidence="11" type="ORF">O9K51_09870</name>
</gene>
<evidence type="ECO:0000256" key="8">
    <source>
        <dbReference type="ARBA" id="ARBA00023136"/>
    </source>
</evidence>
<keyword evidence="8" id="KW-0472">Membrane</keyword>
<keyword evidence="9" id="KW-0325">Glycoprotein</keyword>
<keyword evidence="12" id="KW-1185">Reference proteome</keyword>
<protein>
    <submittedName>
        <fullName evidence="11">Alpha 1,3-mannosyltransferase</fullName>
    </submittedName>
</protein>
<dbReference type="SUPFAM" id="SSF53448">
    <property type="entry name" value="Nucleotide-diphospho-sugar transferases"/>
    <property type="match status" value="1"/>
</dbReference>
<dbReference type="PANTHER" id="PTHR31392:SF1">
    <property type="entry name" value="ALPHA-1,3-MANNOSYLTRANSFERASE MNN1-RELATED"/>
    <property type="match status" value="1"/>
</dbReference>
<evidence type="ECO:0000313" key="12">
    <source>
        <dbReference type="Proteomes" id="UP001163105"/>
    </source>
</evidence>
<evidence type="ECO:0000256" key="1">
    <source>
        <dbReference type="ARBA" id="ARBA00004606"/>
    </source>
</evidence>
<dbReference type="InterPro" id="IPR029044">
    <property type="entry name" value="Nucleotide-diphossugar_trans"/>
</dbReference>
<dbReference type="PANTHER" id="PTHR31392">
    <property type="entry name" value="ALPHA-1,3-MANNOSYLTRANSFERASE MNN1-RELATED"/>
    <property type="match status" value="1"/>
</dbReference>
<keyword evidence="5" id="KW-0812">Transmembrane</keyword>
<comment type="subcellular location">
    <subcellularLocation>
        <location evidence="1">Membrane</location>
        <topology evidence="1">Single-pass type II membrane protein</topology>
    </subcellularLocation>
</comment>
<dbReference type="GO" id="GO:0016020">
    <property type="term" value="C:membrane"/>
    <property type="evidence" value="ECO:0007669"/>
    <property type="project" value="UniProtKB-SubCell"/>
</dbReference>
<organism evidence="11 12">
    <name type="scientific">Purpureocillium lavendulum</name>
    <dbReference type="NCBI Taxonomy" id="1247861"/>
    <lineage>
        <taxon>Eukaryota</taxon>
        <taxon>Fungi</taxon>
        <taxon>Dikarya</taxon>
        <taxon>Ascomycota</taxon>
        <taxon>Pezizomycotina</taxon>
        <taxon>Sordariomycetes</taxon>
        <taxon>Hypocreomycetidae</taxon>
        <taxon>Hypocreales</taxon>
        <taxon>Ophiocordycipitaceae</taxon>
        <taxon>Purpureocillium</taxon>
    </lineage>
</organism>
<proteinExistence type="inferred from homology"/>
<dbReference type="Proteomes" id="UP001163105">
    <property type="component" value="Unassembled WGS sequence"/>
</dbReference>
<evidence type="ECO:0000256" key="2">
    <source>
        <dbReference type="ARBA" id="ARBA00009105"/>
    </source>
</evidence>
<sequence length="450" mass="51371">MERHQVLRQIDGTGGDKLREIGLRVREYKQFFEAWDELHHALADDKDGYVRDGAIQYLRQHITRLSDDQSFAGLISSIYSYDSCQSFLVKFSQLLFPWTTPYSPDLVMFRSRFKHGGRGIVLTGSDSQAPFLSTAIPMLRKLGCTLPIEVLYLGDTDLSAKYRAELEAYGGVRALDMSLMINDEGWKLAGWAAKPFAILYSSFREILFIDSDSLFFRNPELLFNDDGYITSGALFFRDRLILPESKKLWLQQILPGPISEKVKNSRPWTGHSGHMQESGVIVVDKWRHFIALLTVARMNGPDRDGNKNEGRVGVYDMVYGDKETFWLGWELAGDLDYAFHQGDAGTMECGQNWTQQWCDWRHPEWNGGILLQNAARTGQSSGLDWRHPAAERGQNWTKQWDWRHPEWIGGILQQNAARTGHSSWVGRKSTGGIPDGLAAKRDQNWTKQWG</sequence>
<feature type="region of interest" description="Disordered" evidence="10">
    <location>
        <begin position="430"/>
        <end position="450"/>
    </location>
</feature>
<evidence type="ECO:0000256" key="5">
    <source>
        <dbReference type="ARBA" id="ARBA00022692"/>
    </source>
</evidence>
<evidence type="ECO:0000256" key="7">
    <source>
        <dbReference type="ARBA" id="ARBA00022989"/>
    </source>
</evidence>
<comment type="caution">
    <text evidence="11">The sequence shown here is derived from an EMBL/GenBank/DDBJ whole genome shotgun (WGS) entry which is preliminary data.</text>
</comment>
<dbReference type="GO" id="GO:0000033">
    <property type="term" value="F:alpha-1,3-mannosyltransferase activity"/>
    <property type="evidence" value="ECO:0007669"/>
    <property type="project" value="TreeGrafter"/>
</dbReference>
<dbReference type="GO" id="GO:0006493">
    <property type="term" value="P:protein O-linked glycosylation"/>
    <property type="evidence" value="ECO:0007669"/>
    <property type="project" value="TreeGrafter"/>
</dbReference>
<accession>A0AB34FEM0</accession>
<dbReference type="InterPro" id="IPR022751">
    <property type="entry name" value="Alpha_mannosyltransferase"/>
</dbReference>
<dbReference type="EMBL" id="JAQHRD010000011">
    <property type="protein sequence ID" value="KAJ6437663.1"/>
    <property type="molecule type" value="Genomic_DNA"/>
</dbReference>
<name>A0AB34FEM0_9HYPO</name>
<keyword evidence="7" id="KW-1133">Transmembrane helix</keyword>
<dbReference type="AlphaFoldDB" id="A0AB34FEM0"/>